<sequence>MTTAISRSGWCWLSGKENSSMHQKNLGAVSIGGSSIFAFRLTTGRRIAKDSSANSGEVGVHGSTPVTIALNSGQADLIGECKLNVGLSSGEASVHRRRAVSACVFFTGDSLV</sequence>
<organism evidence="1 2">
    <name type="scientific">Trichococcus patagoniensis</name>
    <dbReference type="NCBI Taxonomy" id="382641"/>
    <lineage>
        <taxon>Bacteria</taxon>
        <taxon>Bacillati</taxon>
        <taxon>Bacillota</taxon>
        <taxon>Bacilli</taxon>
        <taxon>Lactobacillales</taxon>
        <taxon>Carnobacteriaceae</taxon>
        <taxon>Trichococcus</taxon>
    </lineage>
</organism>
<accession>A0A2T5IB91</accession>
<protein>
    <submittedName>
        <fullName evidence="1">Uncharacterized protein</fullName>
    </submittedName>
</protein>
<dbReference type="Proteomes" id="UP000244161">
    <property type="component" value="Unassembled WGS sequence"/>
</dbReference>
<gene>
    <name evidence="1" type="ORF">C8U37_1242</name>
</gene>
<proteinExistence type="predicted"/>
<keyword evidence="2" id="KW-1185">Reference proteome</keyword>
<reference evidence="1 2" key="1">
    <citation type="submission" date="2018-04" db="EMBL/GenBank/DDBJ databases">
        <title>Genomic Encyclopedia of Archaeal and Bacterial Type Strains, Phase II (KMG-II): from individual species to whole genera.</title>
        <authorList>
            <person name="Goeker M."/>
        </authorList>
    </citation>
    <scope>NUCLEOTIDE SEQUENCE [LARGE SCALE GENOMIC DNA]</scope>
    <source>
        <strain evidence="1 2">DSM 18806</strain>
    </source>
</reference>
<dbReference type="EMBL" id="QAOM01000024">
    <property type="protein sequence ID" value="PTQ81088.1"/>
    <property type="molecule type" value="Genomic_DNA"/>
</dbReference>
<evidence type="ECO:0000313" key="2">
    <source>
        <dbReference type="Proteomes" id="UP000244161"/>
    </source>
</evidence>
<name>A0A2T5IB91_9LACT</name>
<comment type="caution">
    <text evidence="1">The sequence shown here is derived from an EMBL/GenBank/DDBJ whole genome shotgun (WGS) entry which is preliminary data.</text>
</comment>
<dbReference type="AlphaFoldDB" id="A0A2T5IB91"/>
<evidence type="ECO:0000313" key="1">
    <source>
        <dbReference type="EMBL" id="PTQ81088.1"/>
    </source>
</evidence>